<comment type="caution">
    <text evidence="3">The sequence shown here is derived from an EMBL/GenBank/DDBJ whole genome shotgun (WGS) entry which is preliminary data.</text>
</comment>
<dbReference type="RefSeq" id="WP_290253629.1">
    <property type="nucleotide sequence ID" value="NZ_JAUGQQ010000002.1"/>
</dbReference>
<sequence length="294" mass="33116">MKQKILTFSFLLLGFSIIAQNYKPLLDNINEWHFTTCHFGCLTDVYFTDGDTLVDGKNYKILDGYHYISRSFLLREDIVSKQVYLKIASPGLNEEFLLYDFSLDVGATFQMKNPISPFPQEGGPFILDSIIERPLIDGNQYKHFYFSPAPGNTASTENAVWIEGVGSLSMVNAPGGHPNINEVGHLSCFFKNSEAFYANLDSINDCLPLILENKKHNLQKVIVSKPANKNICILSNTEPVKTVTVFDVTGKIIYTKSNNGQRSISIDLSNYQNGMYLIRITGWGQTKKIFKIVK</sequence>
<keyword evidence="1" id="KW-0732">Signal</keyword>
<dbReference type="Pfam" id="PF18962">
    <property type="entry name" value="Por_Secre_tail"/>
    <property type="match status" value="1"/>
</dbReference>
<evidence type="ECO:0000256" key="1">
    <source>
        <dbReference type="ARBA" id="ARBA00022729"/>
    </source>
</evidence>
<dbReference type="NCBIfam" id="TIGR04183">
    <property type="entry name" value="Por_Secre_tail"/>
    <property type="match status" value="1"/>
</dbReference>
<dbReference type="InterPro" id="IPR026444">
    <property type="entry name" value="Secre_tail"/>
</dbReference>
<dbReference type="EMBL" id="JAUGQQ010000002">
    <property type="protein sequence ID" value="MDN3723536.1"/>
    <property type="molecule type" value="Genomic_DNA"/>
</dbReference>
<accession>A0ABT8DE37</accession>
<protein>
    <submittedName>
        <fullName evidence="3">T9SS type A sorting domain-containing protein</fullName>
    </submittedName>
</protein>
<reference evidence="3 4" key="1">
    <citation type="submission" date="2023-06" db="EMBL/GenBank/DDBJ databases">
        <authorList>
            <person name="Ye Y.-Q."/>
            <person name="Du Z.-J."/>
        </authorList>
    </citation>
    <scope>NUCLEOTIDE SEQUENCE [LARGE SCALE GENOMIC DNA]</scope>
    <source>
        <strain evidence="3 4">SDUM287046</strain>
    </source>
</reference>
<dbReference type="Gene3D" id="2.60.40.3080">
    <property type="match status" value="1"/>
</dbReference>
<keyword evidence="4" id="KW-1185">Reference proteome</keyword>
<feature type="domain" description="Secretion system C-terminal sorting" evidence="2">
    <location>
        <begin position="226"/>
        <end position="289"/>
    </location>
</feature>
<evidence type="ECO:0000313" key="4">
    <source>
        <dbReference type="Proteomes" id="UP001244787"/>
    </source>
</evidence>
<evidence type="ECO:0000313" key="3">
    <source>
        <dbReference type="EMBL" id="MDN3723536.1"/>
    </source>
</evidence>
<organism evidence="3 4">
    <name type="scientific">Aequorivita aurantiaca</name>
    <dbReference type="NCBI Taxonomy" id="3053356"/>
    <lineage>
        <taxon>Bacteria</taxon>
        <taxon>Pseudomonadati</taxon>
        <taxon>Bacteroidota</taxon>
        <taxon>Flavobacteriia</taxon>
        <taxon>Flavobacteriales</taxon>
        <taxon>Flavobacteriaceae</taxon>
        <taxon>Aequorivita</taxon>
    </lineage>
</organism>
<name>A0ABT8DE37_9FLAO</name>
<gene>
    <name evidence="3" type="ORF">QRD02_04020</name>
</gene>
<dbReference type="Proteomes" id="UP001244787">
    <property type="component" value="Unassembled WGS sequence"/>
</dbReference>
<proteinExistence type="predicted"/>
<evidence type="ECO:0000259" key="2">
    <source>
        <dbReference type="Pfam" id="PF18962"/>
    </source>
</evidence>